<gene>
    <name evidence="1" type="ORF">JMUB3935_1972</name>
</gene>
<protein>
    <submittedName>
        <fullName evidence="1">Uncharacterized protein</fullName>
    </submittedName>
</protein>
<name>A0A510KMR0_9FUSO</name>
<dbReference type="EMBL" id="AP019840">
    <property type="protein sequence ID" value="BBM52992.1"/>
    <property type="molecule type" value="Genomic_DNA"/>
</dbReference>
<dbReference type="InterPro" id="IPR013321">
    <property type="entry name" value="Arc_rbn_hlx_hlx"/>
</dbReference>
<reference evidence="1 2" key="1">
    <citation type="submission" date="2019-07" db="EMBL/GenBank/DDBJ databases">
        <title>Complete Genome Sequence of Leptotrichia trevisanii Strain JMUB3935.</title>
        <authorList>
            <person name="Watanabe S."/>
            <person name="Cui L."/>
        </authorList>
    </citation>
    <scope>NUCLEOTIDE SEQUENCE [LARGE SCALE GENOMIC DNA]</scope>
    <source>
        <strain evidence="1 2">JMUB3935</strain>
    </source>
</reference>
<proteinExistence type="predicted"/>
<dbReference type="Proteomes" id="UP000321378">
    <property type="component" value="Chromosome"/>
</dbReference>
<evidence type="ECO:0000313" key="1">
    <source>
        <dbReference type="EMBL" id="BBM52992.1"/>
    </source>
</evidence>
<sequence length="74" mass="8879">MIYSVELDSELISDFQKILKENGESEKEVMDKIIKNYIENENKRKNKKILDDGMEFLDKKMDEHIDVLKRLCEK</sequence>
<organism evidence="1 2">
    <name type="scientific">Leptotrichia trevisanii</name>
    <dbReference type="NCBI Taxonomy" id="109328"/>
    <lineage>
        <taxon>Bacteria</taxon>
        <taxon>Fusobacteriati</taxon>
        <taxon>Fusobacteriota</taxon>
        <taxon>Fusobacteriia</taxon>
        <taxon>Fusobacteriales</taxon>
        <taxon>Leptotrichiaceae</taxon>
        <taxon>Leptotrichia</taxon>
    </lineage>
</organism>
<evidence type="ECO:0000313" key="2">
    <source>
        <dbReference type="Proteomes" id="UP000321378"/>
    </source>
</evidence>
<dbReference type="GO" id="GO:0006355">
    <property type="term" value="P:regulation of DNA-templated transcription"/>
    <property type="evidence" value="ECO:0007669"/>
    <property type="project" value="InterPro"/>
</dbReference>
<dbReference type="RefSeq" id="WP_146997212.1">
    <property type="nucleotide sequence ID" value="NZ_AP019840.1"/>
</dbReference>
<dbReference type="AlphaFoldDB" id="A0A510KMR0"/>
<dbReference type="Gene3D" id="1.10.1220.10">
    <property type="entry name" value="Met repressor-like"/>
    <property type="match status" value="1"/>
</dbReference>
<accession>A0A510KMR0</accession>